<dbReference type="PANTHER" id="PTHR31286:SF180">
    <property type="entry name" value="OS10G0362600 PROTEIN"/>
    <property type="match status" value="1"/>
</dbReference>
<feature type="non-terminal residue" evidence="1">
    <location>
        <position position="1"/>
    </location>
</feature>
<organism evidence="1 2">
    <name type="scientific">Populus deltoides</name>
    <name type="common">Eastern poplar</name>
    <name type="synonym">Eastern cottonwood</name>
    <dbReference type="NCBI Taxonomy" id="3696"/>
    <lineage>
        <taxon>Eukaryota</taxon>
        <taxon>Viridiplantae</taxon>
        <taxon>Streptophyta</taxon>
        <taxon>Embryophyta</taxon>
        <taxon>Tracheophyta</taxon>
        <taxon>Spermatophyta</taxon>
        <taxon>Magnoliopsida</taxon>
        <taxon>eudicotyledons</taxon>
        <taxon>Gunneridae</taxon>
        <taxon>Pentapetalae</taxon>
        <taxon>rosids</taxon>
        <taxon>fabids</taxon>
        <taxon>Malpighiales</taxon>
        <taxon>Salicaceae</taxon>
        <taxon>Saliceae</taxon>
        <taxon>Populus</taxon>
    </lineage>
</organism>
<dbReference type="InterPro" id="IPR040256">
    <property type="entry name" value="At4g02000-like"/>
</dbReference>
<evidence type="ECO:0008006" key="3">
    <source>
        <dbReference type="Google" id="ProtNLM"/>
    </source>
</evidence>
<keyword evidence="2" id="KW-1185">Reference proteome</keyword>
<evidence type="ECO:0000313" key="2">
    <source>
        <dbReference type="Proteomes" id="UP000807159"/>
    </source>
</evidence>
<dbReference type="PANTHER" id="PTHR31286">
    <property type="entry name" value="GLYCINE-RICH CELL WALL STRUCTURAL PROTEIN 1.8-LIKE"/>
    <property type="match status" value="1"/>
</dbReference>
<accession>A0A8T2Y3E6</accession>
<dbReference type="AlphaFoldDB" id="A0A8T2Y3E6"/>
<reference evidence="1" key="1">
    <citation type="journal article" date="2021" name="J. Hered.">
        <title>Genome Assembly of Salicaceae Populus deltoides (Eastern Cottonwood) I-69 Based on Nanopore Sequencing and Hi-C Technologies.</title>
        <authorList>
            <person name="Bai S."/>
            <person name="Wu H."/>
            <person name="Zhang J."/>
            <person name="Pan Z."/>
            <person name="Zhao W."/>
            <person name="Li Z."/>
            <person name="Tong C."/>
        </authorList>
    </citation>
    <scope>NUCLEOTIDE SEQUENCE</scope>
    <source>
        <tissue evidence="1">Leaf</tissue>
    </source>
</reference>
<name>A0A8T2Y3E6_POPDE</name>
<protein>
    <recommendedName>
        <fullName evidence="3">DUF4283 domain-containing protein</fullName>
    </recommendedName>
</protein>
<proteinExistence type="predicted"/>
<gene>
    <name evidence="1" type="ORF">H0E87_014993</name>
</gene>
<evidence type="ECO:0000313" key="1">
    <source>
        <dbReference type="EMBL" id="KAH8499601.1"/>
    </source>
</evidence>
<dbReference type="EMBL" id="JACEGQ020000008">
    <property type="protein sequence ID" value="KAH8499601.1"/>
    <property type="molecule type" value="Genomic_DNA"/>
</dbReference>
<comment type="caution">
    <text evidence="1">The sequence shown here is derived from an EMBL/GenBank/DDBJ whole genome shotgun (WGS) entry which is preliminary data.</text>
</comment>
<sequence length="151" mass="16712">MTYNLSRLSYARVLVELNLREDLQHSVEVSLPSGPILHQKVVYETLPKFYNYCNVLGHTRLLCPKAAASNTTEANTSTEQSQPLPVQGTLEASSDTIIMITEKTPCAASNGWIMVEPKRKSNKHTRGIMLVVEGSPLLLHPHDSLPLAYQG</sequence>
<dbReference type="Proteomes" id="UP000807159">
    <property type="component" value="Chromosome 8"/>
</dbReference>